<evidence type="ECO:0000256" key="2">
    <source>
        <dbReference type="ARBA" id="ARBA00009236"/>
    </source>
</evidence>
<evidence type="ECO:0000259" key="8">
    <source>
        <dbReference type="Pfam" id="PF00266"/>
    </source>
</evidence>
<sequence>MKKKLLMTPGPTSTPSEVLLAMAKPIIHHRTEEFKAILKETNEGLQYLFQTKNPVVMFSASGTGAMEAAVVNLLSRNDLALVVRGGKFGERWGEICEAYGMKPLYIDVEWGHAVDPVAIQSALKEHPEIKAVFTTLCETSTCVRNDIEAIGKTVADTAAVLVVDAISGLCADDLKTDEWSVDVAVSGSQKGIMLPPGLSFASISPKAQQLIVNSNLPKFYLSFQKALKSLAKTDTPFTSAVSLIYGLREAIRMIRAEGIAEVIRRHSRLARATREAAEALDLSLFSKAPSNVATAVQMPGGIDADVLRKKLTGAFGISFAGGQDKLKGNIIRVAHLGYCAESDVLTAVSALEIVLNKMGYSAKPGTAAAAAERVFTQQL</sequence>
<evidence type="ECO:0000256" key="5">
    <source>
        <dbReference type="PIRSR" id="PIRSR000524-50"/>
    </source>
</evidence>
<dbReference type="InterPro" id="IPR000192">
    <property type="entry name" value="Aminotrans_V_dom"/>
</dbReference>
<evidence type="ECO:0000256" key="1">
    <source>
        <dbReference type="ARBA" id="ARBA00001933"/>
    </source>
</evidence>
<comment type="similarity">
    <text evidence="2 6">Belongs to the class-V pyridoxal-phosphate-dependent aminotransferase family.</text>
</comment>
<dbReference type="InterPro" id="IPR024169">
    <property type="entry name" value="SP_NH2Trfase/AEP_transaminase"/>
</dbReference>
<reference evidence="9 10" key="1">
    <citation type="journal article" date="2017" name="ISME J.">
        <title>Energy and carbon metabolisms in a deep terrestrial subsurface fluid microbial community.</title>
        <authorList>
            <person name="Momper L."/>
            <person name="Jungbluth S.P."/>
            <person name="Lee M.D."/>
            <person name="Amend J.P."/>
        </authorList>
    </citation>
    <scope>NUCLEOTIDE SEQUENCE [LARGE SCALE GENOMIC DNA]</scope>
    <source>
        <strain evidence="9">SURF_5</strain>
    </source>
</reference>
<comment type="cofactor">
    <cofactor evidence="1 5 7">
        <name>pyridoxal 5'-phosphate</name>
        <dbReference type="ChEBI" id="CHEBI:597326"/>
    </cofactor>
</comment>
<dbReference type="PANTHER" id="PTHR21152">
    <property type="entry name" value="AMINOTRANSFERASE CLASS V"/>
    <property type="match status" value="1"/>
</dbReference>
<dbReference type="GO" id="GO:0004760">
    <property type="term" value="F:L-serine-pyruvate transaminase activity"/>
    <property type="evidence" value="ECO:0007669"/>
    <property type="project" value="TreeGrafter"/>
</dbReference>
<dbReference type="Gene3D" id="3.90.1150.10">
    <property type="entry name" value="Aspartate Aminotransferase, domain 1"/>
    <property type="match status" value="1"/>
</dbReference>
<dbReference type="PANTHER" id="PTHR21152:SF40">
    <property type="entry name" value="ALANINE--GLYOXYLATE AMINOTRANSFERASE"/>
    <property type="match status" value="1"/>
</dbReference>
<dbReference type="AlphaFoldDB" id="A0A3A4NYV2"/>
<dbReference type="GO" id="GO:0008453">
    <property type="term" value="F:alanine-glyoxylate transaminase activity"/>
    <property type="evidence" value="ECO:0007669"/>
    <property type="project" value="TreeGrafter"/>
</dbReference>
<gene>
    <name evidence="9" type="ORF">C4520_01935</name>
</gene>
<feature type="modified residue" description="N6-(pyridoxal phosphate)lysine" evidence="5">
    <location>
        <position position="190"/>
    </location>
</feature>
<evidence type="ECO:0000256" key="3">
    <source>
        <dbReference type="ARBA" id="ARBA00022898"/>
    </source>
</evidence>
<evidence type="ECO:0000313" key="9">
    <source>
        <dbReference type="EMBL" id="RJP25658.1"/>
    </source>
</evidence>
<dbReference type="InterPro" id="IPR015422">
    <property type="entry name" value="PyrdxlP-dep_Trfase_small"/>
</dbReference>
<comment type="caution">
    <text evidence="9">The sequence shown here is derived from an EMBL/GenBank/DDBJ whole genome shotgun (WGS) entry which is preliminary data.</text>
</comment>
<evidence type="ECO:0000313" key="10">
    <source>
        <dbReference type="Proteomes" id="UP000265882"/>
    </source>
</evidence>
<dbReference type="GO" id="GO:0019265">
    <property type="term" value="P:glycine biosynthetic process, by transamination of glyoxylate"/>
    <property type="evidence" value="ECO:0007669"/>
    <property type="project" value="TreeGrafter"/>
</dbReference>
<dbReference type="SUPFAM" id="SSF53383">
    <property type="entry name" value="PLP-dependent transferases"/>
    <property type="match status" value="1"/>
</dbReference>
<keyword evidence="9" id="KW-0808">Transferase</keyword>
<dbReference type="InterPro" id="IPR015421">
    <property type="entry name" value="PyrdxlP-dep_Trfase_major"/>
</dbReference>
<dbReference type="FunFam" id="3.40.640.10:FF:000054">
    <property type="entry name" value="Serine--glyoxylate aminotransferase"/>
    <property type="match status" value="1"/>
</dbReference>
<dbReference type="InterPro" id="IPR015424">
    <property type="entry name" value="PyrdxlP-dep_Trfase"/>
</dbReference>
<dbReference type="Gene3D" id="3.40.640.10">
    <property type="entry name" value="Type I PLP-dependent aspartate aminotransferase-like (Major domain)"/>
    <property type="match status" value="1"/>
</dbReference>
<dbReference type="PROSITE" id="PS00595">
    <property type="entry name" value="AA_TRANSFER_CLASS_5"/>
    <property type="match status" value="1"/>
</dbReference>
<dbReference type="PIRSF" id="PIRSF000524">
    <property type="entry name" value="SPT"/>
    <property type="match status" value="1"/>
</dbReference>
<dbReference type="InterPro" id="IPR020578">
    <property type="entry name" value="Aminotrans_V_PyrdxlP_BS"/>
</dbReference>
<organism evidence="9 10">
    <name type="scientific">Abyssobacteria bacterium (strain SURF_5)</name>
    <dbReference type="NCBI Taxonomy" id="2093360"/>
    <lineage>
        <taxon>Bacteria</taxon>
        <taxon>Pseudomonadati</taxon>
        <taxon>Candidatus Hydrogenedentota</taxon>
        <taxon>Candidatus Abyssobacteria</taxon>
    </lineage>
</organism>
<dbReference type="Pfam" id="PF00266">
    <property type="entry name" value="Aminotran_5"/>
    <property type="match status" value="1"/>
</dbReference>
<proteinExistence type="inferred from homology"/>
<dbReference type="Proteomes" id="UP000265882">
    <property type="component" value="Unassembled WGS sequence"/>
</dbReference>
<evidence type="ECO:0000256" key="7">
    <source>
        <dbReference type="RuleBase" id="RU004504"/>
    </source>
</evidence>
<protein>
    <submittedName>
        <fullName evidence="9">Alanine--glyoxylate aminotransferase family protein</fullName>
    </submittedName>
</protein>
<feature type="domain" description="Aminotransferase class V" evidence="8">
    <location>
        <begin position="9"/>
        <end position="318"/>
    </location>
</feature>
<keyword evidence="9" id="KW-0032">Aminotransferase</keyword>
<dbReference type="EMBL" id="QZKU01000019">
    <property type="protein sequence ID" value="RJP25658.1"/>
    <property type="molecule type" value="Genomic_DNA"/>
</dbReference>
<feature type="binding site" evidence="4">
    <location>
        <position position="332"/>
    </location>
    <ligand>
        <name>substrate</name>
    </ligand>
</feature>
<name>A0A3A4NYV2_ABYX5</name>
<evidence type="ECO:0000256" key="4">
    <source>
        <dbReference type="PIRSR" id="PIRSR000524-1"/>
    </source>
</evidence>
<evidence type="ECO:0000256" key="6">
    <source>
        <dbReference type="RuleBase" id="RU004075"/>
    </source>
</evidence>
<accession>A0A3A4NYV2</accession>
<keyword evidence="3 5" id="KW-0663">Pyridoxal phosphate</keyword>